<dbReference type="InterPro" id="IPR029062">
    <property type="entry name" value="Class_I_gatase-like"/>
</dbReference>
<evidence type="ECO:0000259" key="1">
    <source>
        <dbReference type="Pfam" id="PF21178"/>
    </source>
</evidence>
<dbReference type="InterPro" id="IPR055460">
    <property type="entry name" value="IFT52_central"/>
</dbReference>
<dbReference type="PANTHER" id="PTHR12969">
    <property type="entry name" value="NGD5/OSM-6/IFT52"/>
    <property type="match status" value="1"/>
</dbReference>
<dbReference type="Pfam" id="PF23352">
    <property type="entry name" value="IFT52_central"/>
    <property type="match status" value="1"/>
</dbReference>
<dbReference type="GO" id="GO:0060271">
    <property type="term" value="P:cilium assembly"/>
    <property type="evidence" value="ECO:0007669"/>
    <property type="project" value="TreeGrafter"/>
</dbReference>
<proteinExistence type="predicted"/>
<dbReference type="InterPro" id="IPR055458">
    <property type="entry name" value="IFT52_GIFT"/>
</dbReference>
<feature type="domain" description="Intraflagellar transport protein 52 C-terminal" evidence="1">
    <location>
        <begin position="366"/>
        <end position="423"/>
    </location>
</feature>
<dbReference type="InterPro" id="IPR039975">
    <property type="entry name" value="IFT52"/>
</dbReference>
<sequence length="817" mass="93498">MFLEKENLHSSTNTVIFDTSKAQTFNIHTGFRSIVKRLKKDYNVINNSDQLTENTFKDCKLFIISLPNEKFTEAEFGALRDYIKNGGNLLVLLGEGGESKNDTNINFLLEEFDIGCNPDSVIRTVFFKYFDPKEALIQDGVLNRAIGEMCEKSNKAINDSNVSQALTFVYPYGCTLTIGSNSSAILSTGNVCFPINRPICAFTNYSKDINEGKIVVIGSTYIFHDNYIDKEDNMKLFDVVIKYLINGFELNQLDSKNPDISEMIQLPDHVNLSGNLKFCLQEGDIDNTTPTDINTLFNQSIKNISLDMWPVAINAYEKLNLKHEPLTVIVPKFEIPLPPLQPAVFSPNFKELSPPNLELFDLDEAFSSTDVRLAQTTNRYLNMPTTTDIDLDNYIQEVGTILGINKNLSTSDRNSKRILEIILHHICEFKKADQHDDHDFNTANMYAEDDDGIDYSIDDLQETRSLNGRYVTDGNDATNANVVQLVTMGLLDGFAVRKVKMFNDRVYLSRYRRSYWLGTKYYYLDHTNYFESRDTCAFKLNITDTLRLEYEDGGNIDEIIFQCMRYAQYCCGLDCCQTPNPNDQFILMMPELSQVETQESQQPTTTLNSTNSTQCLEVEAAALKEGLELLRSLEREPTGLPPYMGANVEKCKESINKIFKTTFNLIQARRAGTIKTDEHSRTKILLLKDAGQTLKRYLIVYHHERLNRIRRITRNTCGILGQSLKGNMSKNEQEFADKYYKLYIEFENEISENGLKLLTNNSLPKLEYYYYRCKEDYGEYELADGNIIIIKRGLIHHMPKENAETLLRSGIVEQVHM</sequence>
<dbReference type="Pfam" id="PF23355">
    <property type="entry name" value="IFT52_GIFT"/>
    <property type="match status" value="1"/>
</dbReference>
<dbReference type="Pfam" id="PF21178">
    <property type="entry name" value="Itf52_C"/>
    <property type="match status" value="1"/>
</dbReference>
<organism evidence="4">
    <name type="scientific">Strongyloides stercoralis</name>
    <name type="common">Threadworm</name>
    <dbReference type="NCBI Taxonomy" id="6248"/>
    <lineage>
        <taxon>Eukaryota</taxon>
        <taxon>Metazoa</taxon>
        <taxon>Ecdysozoa</taxon>
        <taxon>Nematoda</taxon>
        <taxon>Chromadorea</taxon>
        <taxon>Rhabditida</taxon>
        <taxon>Tylenchina</taxon>
        <taxon>Panagrolaimomorpha</taxon>
        <taxon>Strongyloidoidea</taxon>
        <taxon>Strongyloididae</taxon>
        <taxon>Strongyloides</taxon>
    </lineage>
</organism>
<evidence type="ECO:0000313" key="4">
    <source>
        <dbReference type="WBParaSite" id="SSTP_0000773800.1"/>
    </source>
</evidence>
<dbReference type="STRING" id="6248.A0A0K0EE25"/>
<evidence type="ECO:0000259" key="3">
    <source>
        <dbReference type="Pfam" id="PF23355"/>
    </source>
</evidence>
<name>A0A0K0EE25_STRER</name>
<dbReference type="Gene3D" id="1.20.58.1030">
    <property type="match status" value="1"/>
</dbReference>
<dbReference type="PANTHER" id="PTHR12969:SF7">
    <property type="entry name" value="INTRAFLAGELLAR TRANSPORT PROTEIN 52 HOMOLOG"/>
    <property type="match status" value="1"/>
</dbReference>
<dbReference type="SUPFAM" id="SSF52317">
    <property type="entry name" value="Class I glutamine amidotransferase-like"/>
    <property type="match status" value="1"/>
</dbReference>
<dbReference type="GO" id="GO:0042073">
    <property type="term" value="P:intraciliary transport"/>
    <property type="evidence" value="ECO:0007669"/>
    <property type="project" value="TreeGrafter"/>
</dbReference>
<reference evidence="4" key="1">
    <citation type="submission" date="2015-08" db="UniProtKB">
        <authorList>
            <consortium name="WormBaseParasite"/>
        </authorList>
    </citation>
    <scope>IDENTIFICATION</scope>
</reference>
<dbReference type="SUPFAM" id="SSF158573">
    <property type="entry name" value="GINS helical bundle-like"/>
    <property type="match status" value="1"/>
</dbReference>
<protein>
    <submittedName>
        <fullName evidence="4">ABC_transp_aux domain-containing protein</fullName>
    </submittedName>
</protein>
<dbReference type="InterPro" id="IPR048643">
    <property type="entry name" value="Itf52_C"/>
</dbReference>
<dbReference type="CDD" id="cd23683">
    <property type="entry name" value="IFT52_CTD"/>
    <property type="match status" value="1"/>
</dbReference>
<evidence type="ECO:0000259" key="2">
    <source>
        <dbReference type="Pfam" id="PF23352"/>
    </source>
</evidence>
<dbReference type="Gene3D" id="6.10.250.2800">
    <property type="match status" value="1"/>
</dbReference>
<dbReference type="WBParaSite" id="SSTP_0000773800.1">
    <property type="protein sequence ID" value="SSTP_0000773800.1"/>
    <property type="gene ID" value="SSTP_0000773800"/>
</dbReference>
<accession>A0A0K0EE25</accession>
<dbReference type="GO" id="GO:0005929">
    <property type="term" value="C:cilium"/>
    <property type="evidence" value="ECO:0007669"/>
    <property type="project" value="TreeGrafter"/>
</dbReference>
<dbReference type="GO" id="GO:0005814">
    <property type="term" value="C:centriole"/>
    <property type="evidence" value="ECO:0007669"/>
    <property type="project" value="TreeGrafter"/>
</dbReference>
<dbReference type="InterPro" id="IPR036224">
    <property type="entry name" value="GINS_bundle-like_dom_sf"/>
</dbReference>
<dbReference type="AlphaFoldDB" id="A0A0K0EE25"/>
<feature type="domain" description="IFT52 GIFT" evidence="3">
    <location>
        <begin position="14"/>
        <end position="255"/>
    </location>
</feature>
<feature type="domain" description="IFT52 central" evidence="2">
    <location>
        <begin position="272"/>
        <end position="355"/>
    </location>
</feature>
<dbReference type="GO" id="GO:0030992">
    <property type="term" value="C:intraciliary transport particle B"/>
    <property type="evidence" value="ECO:0007669"/>
    <property type="project" value="TreeGrafter"/>
</dbReference>